<evidence type="ECO:0000256" key="1">
    <source>
        <dbReference type="ARBA" id="ARBA00000085"/>
    </source>
</evidence>
<keyword evidence="8" id="KW-0812">Transmembrane</keyword>
<evidence type="ECO:0000256" key="8">
    <source>
        <dbReference type="SAM" id="Phobius"/>
    </source>
</evidence>
<name>A0A7K0EJM3_9BACT</name>
<keyword evidence="4" id="KW-0808">Transferase</keyword>
<organism evidence="11 12">
    <name type="scientific">Larkinella terrae</name>
    <dbReference type="NCBI Taxonomy" id="2025311"/>
    <lineage>
        <taxon>Bacteria</taxon>
        <taxon>Pseudomonadati</taxon>
        <taxon>Bacteroidota</taxon>
        <taxon>Cytophagia</taxon>
        <taxon>Cytophagales</taxon>
        <taxon>Spirosomataceae</taxon>
        <taxon>Larkinella</taxon>
    </lineage>
</organism>
<evidence type="ECO:0000256" key="6">
    <source>
        <dbReference type="ARBA" id="ARBA00022777"/>
    </source>
</evidence>
<dbReference type="InterPro" id="IPR036890">
    <property type="entry name" value="HATPase_C_sf"/>
</dbReference>
<dbReference type="AlphaFoldDB" id="A0A7K0EJM3"/>
<feature type="domain" description="Histidine kinase/HSP90-like ATPase" evidence="9">
    <location>
        <begin position="511"/>
        <end position="607"/>
    </location>
</feature>
<gene>
    <name evidence="11" type="ORF">GJJ30_11810</name>
</gene>
<reference evidence="11 12" key="1">
    <citation type="journal article" date="2018" name="Antonie Van Leeuwenhoek">
        <title>Larkinella terrae sp. nov., isolated from soil on Jeju Island, South Korea.</title>
        <authorList>
            <person name="Ten L.N."/>
            <person name="Jeon J."/>
            <person name="Park S.J."/>
            <person name="Park S."/>
            <person name="Lee S.Y."/>
            <person name="Kim M.K."/>
            <person name="Jung H.Y."/>
        </authorList>
    </citation>
    <scope>NUCLEOTIDE SEQUENCE [LARGE SCALE GENOMIC DNA]</scope>
    <source>
        <strain evidence="11 12">KCTC 52001</strain>
    </source>
</reference>
<dbReference type="Pfam" id="PF02518">
    <property type="entry name" value="HATPase_c"/>
    <property type="match status" value="1"/>
</dbReference>
<dbReference type="CDD" id="cd16936">
    <property type="entry name" value="HATPase_RsbW-like"/>
    <property type="match status" value="1"/>
</dbReference>
<dbReference type="SUPFAM" id="SSF48452">
    <property type="entry name" value="TPR-like"/>
    <property type="match status" value="1"/>
</dbReference>
<evidence type="ECO:0000256" key="4">
    <source>
        <dbReference type="ARBA" id="ARBA00022679"/>
    </source>
</evidence>
<dbReference type="OrthoDB" id="9767435at2"/>
<dbReference type="InterPro" id="IPR003594">
    <property type="entry name" value="HATPase_dom"/>
</dbReference>
<dbReference type="InterPro" id="IPR011990">
    <property type="entry name" value="TPR-like_helical_dom_sf"/>
</dbReference>
<comment type="caution">
    <text evidence="11">The sequence shown here is derived from an EMBL/GenBank/DDBJ whole genome shotgun (WGS) entry which is preliminary data.</text>
</comment>
<dbReference type="Gene3D" id="3.30.565.10">
    <property type="entry name" value="Histidine kinase-like ATPase, C-terminal domain"/>
    <property type="match status" value="1"/>
</dbReference>
<dbReference type="GO" id="GO:0004673">
    <property type="term" value="F:protein histidine kinase activity"/>
    <property type="evidence" value="ECO:0007669"/>
    <property type="project" value="UniProtKB-EC"/>
</dbReference>
<evidence type="ECO:0000313" key="11">
    <source>
        <dbReference type="EMBL" id="MRS61975.1"/>
    </source>
</evidence>
<dbReference type="SUPFAM" id="SSF55874">
    <property type="entry name" value="ATPase domain of HSP90 chaperone/DNA topoisomerase II/histidine kinase"/>
    <property type="match status" value="1"/>
</dbReference>
<dbReference type="EC" id="2.7.13.3" evidence="2"/>
<evidence type="ECO:0000259" key="10">
    <source>
        <dbReference type="Pfam" id="PF07568"/>
    </source>
</evidence>
<accession>A0A7K0EJM3</accession>
<feature type="transmembrane region" description="Helical" evidence="8">
    <location>
        <begin position="378"/>
        <end position="400"/>
    </location>
</feature>
<evidence type="ECO:0000256" key="3">
    <source>
        <dbReference type="ARBA" id="ARBA00022553"/>
    </source>
</evidence>
<comment type="catalytic activity">
    <reaction evidence="1">
        <text>ATP + protein L-histidine = ADP + protein N-phospho-L-histidine.</text>
        <dbReference type="EC" id="2.7.13.3"/>
    </reaction>
</comment>
<evidence type="ECO:0000259" key="9">
    <source>
        <dbReference type="Pfam" id="PF02518"/>
    </source>
</evidence>
<keyword evidence="12" id="KW-1185">Reference proteome</keyword>
<keyword evidence="5" id="KW-0547">Nucleotide-binding</keyword>
<dbReference type="Pfam" id="PF07568">
    <property type="entry name" value="HisKA_2"/>
    <property type="match status" value="1"/>
</dbReference>
<sequence length="609" mass="70156">MKRPVFLLPIRSMTLFLKLQLDFASREWKPFSGISGRTRRFLLLPALLATYLTGLAQNPQYLKLQPHKLLYADTVYREAIAKNDSLLLAEAYYLYGKTYGASGDKVTAHRWYLKSLKILEPRGDSFELCRLYIRIYESQVSYEESWRYILLAQGIAQRLNSYKAWVRVYGSRSNFYTIDWSEGGLKPHLPKPRFDSALYYLHKISPLLYKHRDTNSIVENMMGIGHIHKILKKPETGIKYLTNALKLATIRNEEGQKMKLMMDLADGYLAIGQPQKAWVFLTQAQKLYNRSPFNDFFIRGNFENLYYTYYRLTGHWKQALKHSENLREIERNDFVTERNAAVSRLNMEFKAEQKDALLKAQKNELALRTETLRAQQRLTWAVSALLLVAAVLCTVFFILYRKNRRISIRNAELVKEQNHRVKNNLQVVSSLLNLQSRQLVDETAKKAVEESQLRVQAMAILHRRLYDGDGLVTVNLDEFIQELVTSVIRTFGYSEIRTVFDLAPVELSANDALSLGLIVNELTTNACKYAFPDHPDPVFQIVGEKQENVLKLTIADNGPGLPAQAGIDDSLTQRKTFGMRLIQIQVNQLAGVGRFSSQPGVRFEMQFKI</sequence>
<keyword evidence="3" id="KW-0597">Phosphoprotein</keyword>
<keyword evidence="8" id="KW-1133">Transmembrane helix</keyword>
<dbReference type="Proteomes" id="UP000441754">
    <property type="component" value="Unassembled WGS sequence"/>
</dbReference>
<keyword evidence="7" id="KW-0067">ATP-binding</keyword>
<evidence type="ECO:0000256" key="7">
    <source>
        <dbReference type="ARBA" id="ARBA00022840"/>
    </source>
</evidence>
<feature type="domain" description="Signal transduction histidine kinase subgroup 2 dimerisation and phosphoacceptor" evidence="10">
    <location>
        <begin position="416"/>
        <end position="489"/>
    </location>
</feature>
<evidence type="ECO:0000256" key="5">
    <source>
        <dbReference type="ARBA" id="ARBA00022741"/>
    </source>
</evidence>
<keyword evidence="6" id="KW-0418">Kinase</keyword>
<dbReference type="Gene3D" id="1.25.40.10">
    <property type="entry name" value="Tetratricopeptide repeat domain"/>
    <property type="match status" value="1"/>
</dbReference>
<protein>
    <recommendedName>
        <fullName evidence="2">histidine kinase</fullName>
        <ecNumber evidence="2">2.7.13.3</ecNumber>
    </recommendedName>
</protein>
<proteinExistence type="predicted"/>
<dbReference type="InterPro" id="IPR011495">
    <property type="entry name" value="Sig_transdc_His_kin_sub2_dim/P"/>
</dbReference>
<dbReference type="PANTHER" id="PTHR41523:SF8">
    <property type="entry name" value="ETHYLENE RESPONSE SENSOR PROTEIN"/>
    <property type="match status" value="1"/>
</dbReference>
<dbReference type="EMBL" id="WJXZ01000006">
    <property type="protein sequence ID" value="MRS61975.1"/>
    <property type="molecule type" value="Genomic_DNA"/>
</dbReference>
<keyword evidence="8" id="KW-0472">Membrane</keyword>
<dbReference type="GO" id="GO:0005524">
    <property type="term" value="F:ATP binding"/>
    <property type="evidence" value="ECO:0007669"/>
    <property type="project" value="UniProtKB-KW"/>
</dbReference>
<dbReference type="Gene3D" id="3.30.450.20">
    <property type="entry name" value="PAS domain"/>
    <property type="match status" value="1"/>
</dbReference>
<evidence type="ECO:0000256" key="2">
    <source>
        <dbReference type="ARBA" id="ARBA00012438"/>
    </source>
</evidence>
<evidence type="ECO:0000313" key="12">
    <source>
        <dbReference type="Proteomes" id="UP000441754"/>
    </source>
</evidence>
<dbReference type="PANTHER" id="PTHR41523">
    <property type="entry name" value="TWO-COMPONENT SYSTEM SENSOR PROTEIN"/>
    <property type="match status" value="1"/>
</dbReference>